<dbReference type="SMART" id="SM00345">
    <property type="entry name" value="HTH_GNTR"/>
    <property type="match status" value="1"/>
</dbReference>
<dbReference type="Proteomes" id="UP001300383">
    <property type="component" value="Unassembled WGS sequence"/>
</dbReference>
<dbReference type="SMART" id="SM00895">
    <property type="entry name" value="FCD"/>
    <property type="match status" value="1"/>
</dbReference>
<dbReference type="InterPro" id="IPR036390">
    <property type="entry name" value="WH_DNA-bd_sf"/>
</dbReference>
<evidence type="ECO:0000256" key="3">
    <source>
        <dbReference type="ARBA" id="ARBA00023163"/>
    </source>
</evidence>
<protein>
    <submittedName>
        <fullName evidence="5">FadR/GntR family transcriptional regulator</fullName>
    </submittedName>
</protein>
<dbReference type="GO" id="GO:0003700">
    <property type="term" value="F:DNA-binding transcription factor activity"/>
    <property type="evidence" value="ECO:0007669"/>
    <property type="project" value="InterPro"/>
</dbReference>
<dbReference type="SUPFAM" id="SSF46785">
    <property type="entry name" value="Winged helix' DNA-binding domain"/>
    <property type="match status" value="1"/>
</dbReference>
<dbReference type="CDD" id="cd07377">
    <property type="entry name" value="WHTH_GntR"/>
    <property type="match status" value="1"/>
</dbReference>
<evidence type="ECO:0000313" key="5">
    <source>
        <dbReference type="EMBL" id="MDI9242350.1"/>
    </source>
</evidence>
<keyword evidence="3" id="KW-0804">Transcription</keyword>
<dbReference type="Pfam" id="PF00392">
    <property type="entry name" value="GntR"/>
    <property type="match status" value="1"/>
</dbReference>
<sequence length="239" mass="26697">MFREISKEKAFDDILDQIIENIQNGTLKEGDALPAERSMADALGVSRPVLREVLRALELIGVIKSVQGGANYIAEDLESCLIGPLSILFRMNNSNALHAQQLRSALEQEAALLAAQNCTPLDAAELQLIIAQLDAAEDEKIRGNLDRKLHIKIGKMTGNSMIFSVMSASAQLTEMIISGIRTYIMQKDNSVSEVDEQHRRLVEAIVNHLPEQAERCMREHMDTVEKYVREIADQKRSDK</sequence>
<dbReference type="PRINTS" id="PR00035">
    <property type="entry name" value="HTHGNTR"/>
</dbReference>
<accession>A0AAP4EZW0</accession>
<dbReference type="Gene3D" id="1.20.120.530">
    <property type="entry name" value="GntR ligand-binding domain-like"/>
    <property type="match status" value="1"/>
</dbReference>
<reference evidence="5 6" key="1">
    <citation type="submission" date="2023-05" db="EMBL/GenBank/DDBJ databases">
        <title>[ruminococcus] sp. nov., isolated from a pig farm feces dump.</title>
        <authorList>
            <person name="Chang Y.-H."/>
        </authorList>
    </citation>
    <scope>NUCLEOTIDE SEQUENCE [LARGE SCALE GENOMIC DNA]</scope>
    <source>
        <strain evidence="5 6">YH-rum2234</strain>
    </source>
</reference>
<dbReference type="Pfam" id="PF07729">
    <property type="entry name" value="FCD"/>
    <property type="match status" value="1"/>
</dbReference>
<keyword evidence="6" id="KW-1185">Reference proteome</keyword>
<evidence type="ECO:0000313" key="6">
    <source>
        <dbReference type="Proteomes" id="UP001300383"/>
    </source>
</evidence>
<dbReference type="RefSeq" id="WP_283230800.1">
    <property type="nucleotide sequence ID" value="NZ_JASGBQ010000011.1"/>
</dbReference>
<dbReference type="Gene3D" id="1.10.10.10">
    <property type="entry name" value="Winged helix-like DNA-binding domain superfamily/Winged helix DNA-binding domain"/>
    <property type="match status" value="1"/>
</dbReference>
<organism evidence="5 6">
    <name type="scientific">Fusibacillus kribbianus</name>
    <dbReference type="NCBI Taxonomy" id="3044208"/>
    <lineage>
        <taxon>Bacteria</taxon>
        <taxon>Bacillati</taxon>
        <taxon>Bacillota</taxon>
        <taxon>Clostridia</taxon>
        <taxon>Lachnospirales</taxon>
        <taxon>Lachnospiraceae</taxon>
        <taxon>Fusibacillus</taxon>
    </lineage>
</organism>
<name>A0AAP4EZW0_9FIRM</name>
<dbReference type="AlphaFoldDB" id="A0AAP4EZW0"/>
<evidence type="ECO:0000256" key="1">
    <source>
        <dbReference type="ARBA" id="ARBA00023015"/>
    </source>
</evidence>
<feature type="domain" description="HTH gntR-type" evidence="4">
    <location>
        <begin position="8"/>
        <end position="76"/>
    </location>
</feature>
<dbReference type="InterPro" id="IPR008920">
    <property type="entry name" value="TF_FadR/GntR_C"/>
</dbReference>
<keyword evidence="1" id="KW-0805">Transcription regulation</keyword>
<dbReference type="PANTHER" id="PTHR43537:SF5">
    <property type="entry name" value="UXU OPERON TRANSCRIPTIONAL REGULATOR"/>
    <property type="match status" value="1"/>
</dbReference>
<dbReference type="InterPro" id="IPR011711">
    <property type="entry name" value="GntR_C"/>
</dbReference>
<dbReference type="PANTHER" id="PTHR43537">
    <property type="entry name" value="TRANSCRIPTIONAL REGULATOR, GNTR FAMILY"/>
    <property type="match status" value="1"/>
</dbReference>
<gene>
    <name evidence="5" type="ORF">QJ036_07680</name>
</gene>
<proteinExistence type="predicted"/>
<comment type="caution">
    <text evidence="5">The sequence shown here is derived from an EMBL/GenBank/DDBJ whole genome shotgun (WGS) entry which is preliminary data.</text>
</comment>
<dbReference type="InterPro" id="IPR036388">
    <property type="entry name" value="WH-like_DNA-bd_sf"/>
</dbReference>
<dbReference type="GO" id="GO:0003677">
    <property type="term" value="F:DNA binding"/>
    <property type="evidence" value="ECO:0007669"/>
    <property type="project" value="UniProtKB-KW"/>
</dbReference>
<keyword evidence="2" id="KW-0238">DNA-binding</keyword>
<dbReference type="EMBL" id="JASGBQ010000011">
    <property type="protein sequence ID" value="MDI9242350.1"/>
    <property type="molecule type" value="Genomic_DNA"/>
</dbReference>
<dbReference type="SUPFAM" id="SSF48008">
    <property type="entry name" value="GntR ligand-binding domain-like"/>
    <property type="match status" value="1"/>
</dbReference>
<dbReference type="InterPro" id="IPR000524">
    <property type="entry name" value="Tscrpt_reg_HTH_GntR"/>
</dbReference>
<evidence type="ECO:0000259" key="4">
    <source>
        <dbReference type="PROSITE" id="PS50949"/>
    </source>
</evidence>
<evidence type="ECO:0000256" key="2">
    <source>
        <dbReference type="ARBA" id="ARBA00023125"/>
    </source>
</evidence>
<dbReference type="PROSITE" id="PS50949">
    <property type="entry name" value="HTH_GNTR"/>
    <property type="match status" value="1"/>
</dbReference>